<keyword evidence="1" id="KW-0732">Signal</keyword>
<keyword evidence="3" id="KW-1185">Reference proteome</keyword>
<sequence length="284" mass="32861">MANILLILLFISSPVFAAETIRIQPQRTAVDGSYLYYTDLLRKVLDNTRQEYGEAELVSVNRLTQARAFQALNDNQIDVFWAGTNREREVFVQPIRIPLHAGLLGIRIPVIRKTDQARFDALHDLGQLQTLSACQGDHWPDSDILEANGFNVQRATKFEVMYQMLQAGRCDYFPRGINEVYAEISHVSRHDLMVYERIVLNYPFPMYFFVSRDNPRLAERLRIGMEQMASSGDLLRFLQQHPTTRDIFPLSRLSNSWIIPLHNPLLPELTPLTDKHLWIELPPQ</sequence>
<gene>
    <name evidence="2" type="ORF">NYR02_07275</name>
</gene>
<comment type="caution">
    <text evidence="2">The sequence shown here is derived from an EMBL/GenBank/DDBJ whole genome shotgun (WGS) entry which is preliminary data.</text>
</comment>
<dbReference type="RefSeq" id="WP_260975718.1">
    <property type="nucleotide sequence ID" value="NZ_JAOANI010000015.1"/>
</dbReference>
<dbReference type="Proteomes" id="UP001147830">
    <property type="component" value="Unassembled WGS sequence"/>
</dbReference>
<evidence type="ECO:0000313" key="2">
    <source>
        <dbReference type="EMBL" id="MCT7358814.1"/>
    </source>
</evidence>
<reference evidence="2" key="2">
    <citation type="submission" date="2022-08" db="EMBL/GenBank/DDBJ databases">
        <authorList>
            <person name="Dong C."/>
        </authorList>
    </citation>
    <scope>NUCLEOTIDE SEQUENCE</scope>
    <source>
        <strain evidence="2">59MF3M-4</strain>
    </source>
</reference>
<dbReference type="SUPFAM" id="SSF53850">
    <property type="entry name" value="Periplasmic binding protein-like II"/>
    <property type="match status" value="1"/>
</dbReference>
<organism evidence="2 3">
    <name type="scientific">Thalassolituus pacificus</name>
    <dbReference type="NCBI Taxonomy" id="2975440"/>
    <lineage>
        <taxon>Bacteria</taxon>
        <taxon>Pseudomonadati</taxon>
        <taxon>Pseudomonadota</taxon>
        <taxon>Gammaproteobacteria</taxon>
        <taxon>Oceanospirillales</taxon>
        <taxon>Oceanospirillaceae</taxon>
        <taxon>Thalassolituus</taxon>
    </lineage>
</organism>
<dbReference type="AlphaFoldDB" id="A0A9X2WEJ9"/>
<evidence type="ECO:0000313" key="3">
    <source>
        <dbReference type="Proteomes" id="UP001147830"/>
    </source>
</evidence>
<accession>A0A9X2WEJ9</accession>
<reference evidence="2" key="1">
    <citation type="journal article" date="2022" name="Front. Microbiol.">
        <title>Genome-based taxonomic rearrangement of Oceanobacter-related bacteria including the description of Thalassolituus hydrocarbonoclasticus sp. nov. and Thalassolituus pacificus sp. nov. and emended description of the genus Thalassolituus.</title>
        <authorList>
            <person name="Dong C."/>
            <person name="Wei L."/>
            <person name="Wang J."/>
            <person name="Lai Q."/>
            <person name="Huang Z."/>
            <person name="Shao Z."/>
        </authorList>
    </citation>
    <scope>NUCLEOTIDE SEQUENCE</scope>
    <source>
        <strain evidence="2">59MF3M-4</strain>
    </source>
</reference>
<dbReference type="EMBL" id="JAOANI010000015">
    <property type="protein sequence ID" value="MCT7358814.1"/>
    <property type="molecule type" value="Genomic_DNA"/>
</dbReference>
<proteinExistence type="predicted"/>
<feature type="signal peptide" evidence="1">
    <location>
        <begin position="1"/>
        <end position="17"/>
    </location>
</feature>
<dbReference type="Gene3D" id="3.40.190.10">
    <property type="entry name" value="Periplasmic binding protein-like II"/>
    <property type="match status" value="2"/>
</dbReference>
<evidence type="ECO:0000256" key="1">
    <source>
        <dbReference type="SAM" id="SignalP"/>
    </source>
</evidence>
<feature type="chain" id="PRO_5040800370" evidence="1">
    <location>
        <begin position="18"/>
        <end position="284"/>
    </location>
</feature>
<protein>
    <submittedName>
        <fullName evidence="2">Transporter substrate-binding domain-containing protein</fullName>
    </submittedName>
</protein>
<name>A0A9X2WEJ9_9GAMM</name>